<proteinExistence type="predicted"/>
<evidence type="ECO:0000313" key="2">
    <source>
        <dbReference type="EMBL" id="KAF3860599.1"/>
    </source>
</evidence>
<evidence type="ECO:0000313" key="3">
    <source>
        <dbReference type="Proteomes" id="UP000518266"/>
    </source>
</evidence>
<dbReference type="EMBL" id="JAAKFY010000002">
    <property type="protein sequence ID" value="KAF3860599.1"/>
    <property type="molecule type" value="Genomic_DNA"/>
</dbReference>
<gene>
    <name evidence="2" type="ORF">F7725_000854</name>
</gene>
<organism evidence="2 3">
    <name type="scientific">Dissostichus mawsoni</name>
    <name type="common">Antarctic cod</name>
    <dbReference type="NCBI Taxonomy" id="36200"/>
    <lineage>
        <taxon>Eukaryota</taxon>
        <taxon>Metazoa</taxon>
        <taxon>Chordata</taxon>
        <taxon>Craniata</taxon>
        <taxon>Vertebrata</taxon>
        <taxon>Euteleostomi</taxon>
        <taxon>Actinopterygii</taxon>
        <taxon>Neopterygii</taxon>
        <taxon>Teleostei</taxon>
        <taxon>Neoteleostei</taxon>
        <taxon>Acanthomorphata</taxon>
        <taxon>Eupercaria</taxon>
        <taxon>Perciformes</taxon>
        <taxon>Notothenioidei</taxon>
        <taxon>Nototheniidae</taxon>
        <taxon>Dissostichus</taxon>
    </lineage>
</organism>
<dbReference type="AlphaFoldDB" id="A0A7J5ZHW6"/>
<comment type="caution">
    <text evidence="2">The sequence shown here is derived from an EMBL/GenBank/DDBJ whole genome shotgun (WGS) entry which is preliminary data.</text>
</comment>
<reference evidence="2 3" key="1">
    <citation type="submission" date="2020-03" db="EMBL/GenBank/DDBJ databases">
        <title>Dissostichus mawsoni Genome sequencing and assembly.</title>
        <authorList>
            <person name="Park H."/>
        </authorList>
    </citation>
    <scope>NUCLEOTIDE SEQUENCE [LARGE SCALE GENOMIC DNA]</scope>
    <source>
        <strain evidence="2">DM0001</strain>
        <tissue evidence="2">Muscle</tissue>
    </source>
</reference>
<dbReference type="Proteomes" id="UP000518266">
    <property type="component" value="Unassembled WGS sequence"/>
</dbReference>
<protein>
    <submittedName>
        <fullName evidence="2">Uncharacterized protein</fullName>
    </submittedName>
</protein>
<evidence type="ECO:0000256" key="1">
    <source>
        <dbReference type="SAM" id="MobiDB-lite"/>
    </source>
</evidence>
<accession>A0A7J5ZHW6</accession>
<sequence>MWPPKLFIDICWAAQRPIAMHYKRKNMSCGDAGRSSFLWCRTIPLVVVLLVTMAHGAAPEQQETLVEMISVELEASMQSSVLSELQAAAASVGEGPPTAIPDSSAKNGGVHTGIPDSSAIVGQVFQLKVPTGPANATCNVKVTH</sequence>
<feature type="region of interest" description="Disordered" evidence="1">
    <location>
        <begin position="93"/>
        <end position="112"/>
    </location>
</feature>
<name>A0A7J5ZHW6_DISMA</name>
<keyword evidence="3" id="KW-1185">Reference proteome</keyword>